<dbReference type="Pfam" id="PF01029">
    <property type="entry name" value="NusB"/>
    <property type="match status" value="1"/>
</dbReference>
<keyword evidence="5 7" id="KW-0805">Transcription regulation</keyword>
<dbReference type="Proteomes" id="UP000034036">
    <property type="component" value="Unassembled WGS sequence"/>
</dbReference>
<evidence type="ECO:0000256" key="2">
    <source>
        <dbReference type="ARBA" id="ARBA00022801"/>
    </source>
</evidence>
<dbReference type="InterPro" id="IPR006027">
    <property type="entry name" value="NusB_RsmB_TIM44"/>
</dbReference>
<feature type="domain" description="Nudix hydrolase" evidence="8">
    <location>
        <begin position="148"/>
        <end position="283"/>
    </location>
</feature>
<evidence type="ECO:0000259" key="8">
    <source>
        <dbReference type="PROSITE" id="PS51462"/>
    </source>
</evidence>
<dbReference type="GO" id="GO:0005829">
    <property type="term" value="C:cytosol"/>
    <property type="evidence" value="ECO:0007669"/>
    <property type="project" value="TreeGrafter"/>
</dbReference>
<organism evidence="9 10">
    <name type="scientific">Candidatus Giovannonibacteria bacterium GW2011_GWF2_42_19</name>
    <dbReference type="NCBI Taxonomy" id="1618659"/>
    <lineage>
        <taxon>Bacteria</taxon>
        <taxon>Candidatus Giovannoniibacteriota</taxon>
    </lineage>
</organism>
<name>A0A0G0ZJP4_9BACT</name>
<dbReference type="InterPro" id="IPR000086">
    <property type="entry name" value="NUDIX_hydrolase_dom"/>
</dbReference>
<gene>
    <name evidence="7" type="primary">nusB</name>
    <name evidence="9" type="ORF">UV11_C0001G0060</name>
</gene>
<sequence length="292" mass="32649">MQSLFQWDFSGRNDAAADEIVEYHTKEFAPGLEDDNFARELVKGVLKNREKLDSIIEKAAPEWPLEQVAIVDRNVLRLGLYELLFGNRTEVPPKVAINEAIELAKTYGSDSSGKFVNGVLGTVYREIGEPGKDETTKKKGPVDLKDLPIETLGGGVVYRDEDGKIFFGLVHDVFGYWTLSKGHLEENEEPIEGAKREVGEELGVSNLIAGENLGTNEYVASDPKIGKVRRQVTYFLFKANTKELKDLTTGEHSGLDDAKWFFSEEIAQLKTYDDIKPLLNKALDIIKQKPKA</sequence>
<dbReference type="InterPro" id="IPR015797">
    <property type="entry name" value="NUDIX_hydrolase-like_dom_sf"/>
</dbReference>
<dbReference type="PROSITE" id="PS00893">
    <property type="entry name" value="NUDIX_BOX"/>
    <property type="match status" value="1"/>
</dbReference>
<dbReference type="GO" id="GO:0006353">
    <property type="term" value="P:DNA-templated transcription termination"/>
    <property type="evidence" value="ECO:0007669"/>
    <property type="project" value="UniProtKB-UniRule"/>
</dbReference>
<dbReference type="GO" id="GO:0003723">
    <property type="term" value="F:RNA binding"/>
    <property type="evidence" value="ECO:0007669"/>
    <property type="project" value="UniProtKB-UniRule"/>
</dbReference>
<evidence type="ECO:0000256" key="1">
    <source>
        <dbReference type="ARBA" id="ARBA00005952"/>
    </source>
</evidence>
<dbReference type="PANTHER" id="PTHR11078">
    <property type="entry name" value="N UTILIZATION SUBSTANCE PROTEIN B-RELATED"/>
    <property type="match status" value="1"/>
</dbReference>
<keyword evidence="6 7" id="KW-0804">Transcription</keyword>
<evidence type="ECO:0000313" key="9">
    <source>
        <dbReference type="EMBL" id="KKS48965.1"/>
    </source>
</evidence>
<dbReference type="PROSITE" id="PS51462">
    <property type="entry name" value="NUDIX"/>
    <property type="match status" value="1"/>
</dbReference>
<dbReference type="AlphaFoldDB" id="A0A0G0ZJP4"/>
<dbReference type="Gene3D" id="1.10.940.10">
    <property type="entry name" value="NusB-like"/>
    <property type="match status" value="1"/>
</dbReference>
<comment type="function">
    <text evidence="7">Involved in transcription antitermination. Required for transcription of ribosomal RNA (rRNA) genes. Binds specifically to the boxA antiterminator sequence of the ribosomal RNA (rrn) operons.</text>
</comment>
<dbReference type="PATRIC" id="fig|1618659.3.peg.67"/>
<dbReference type="PANTHER" id="PTHR11078:SF3">
    <property type="entry name" value="ANTITERMINATION NUSB DOMAIN-CONTAINING PROTEIN"/>
    <property type="match status" value="1"/>
</dbReference>
<proteinExistence type="inferred from homology"/>
<dbReference type="Gene3D" id="3.90.79.10">
    <property type="entry name" value="Nucleoside Triphosphate Pyrophosphohydrolase"/>
    <property type="match status" value="1"/>
</dbReference>
<dbReference type="InterPro" id="IPR035926">
    <property type="entry name" value="NusB-like_sf"/>
</dbReference>
<keyword evidence="2" id="KW-0378">Hydrolase</keyword>
<dbReference type="CDD" id="cd00619">
    <property type="entry name" value="Terminator_NusB"/>
    <property type="match status" value="1"/>
</dbReference>
<protein>
    <recommendedName>
        <fullName evidence="7">Transcription antitermination protein NusB</fullName>
    </recommendedName>
    <alternativeName>
        <fullName evidence="7">Antitermination factor NusB</fullName>
    </alternativeName>
</protein>
<dbReference type="HAMAP" id="MF_00073">
    <property type="entry name" value="NusB"/>
    <property type="match status" value="1"/>
</dbReference>
<dbReference type="GO" id="GO:0031564">
    <property type="term" value="P:transcription antitermination"/>
    <property type="evidence" value="ECO:0007669"/>
    <property type="project" value="UniProtKB-KW"/>
</dbReference>
<dbReference type="STRING" id="1618659.UV11_C0001G0060"/>
<keyword evidence="3 7" id="KW-0889">Transcription antitermination</keyword>
<evidence type="ECO:0000313" key="10">
    <source>
        <dbReference type="Proteomes" id="UP000034036"/>
    </source>
</evidence>
<evidence type="ECO:0000256" key="6">
    <source>
        <dbReference type="ARBA" id="ARBA00023163"/>
    </source>
</evidence>
<evidence type="ECO:0000256" key="4">
    <source>
        <dbReference type="ARBA" id="ARBA00022884"/>
    </source>
</evidence>
<dbReference type="NCBIfam" id="TIGR01951">
    <property type="entry name" value="nusB"/>
    <property type="match status" value="1"/>
</dbReference>
<keyword evidence="4 7" id="KW-0694">RNA-binding</keyword>
<dbReference type="GO" id="GO:0016787">
    <property type="term" value="F:hydrolase activity"/>
    <property type="evidence" value="ECO:0007669"/>
    <property type="project" value="UniProtKB-KW"/>
</dbReference>
<dbReference type="SUPFAM" id="SSF48013">
    <property type="entry name" value="NusB-like"/>
    <property type="match status" value="1"/>
</dbReference>
<reference evidence="9 10" key="1">
    <citation type="journal article" date="2015" name="Nature">
        <title>rRNA introns, odd ribosomes, and small enigmatic genomes across a large radiation of phyla.</title>
        <authorList>
            <person name="Brown C.T."/>
            <person name="Hug L.A."/>
            <person name="Thomas B.C."/>
            <person name="Sharon I."/>
            <person name="Castelle C.J."/>
            <person name="Singh A."/>
            <person name="Wilkins M.J."/>
            <person name="Williams K.H."/>
            <person name="Banfield J.F."/>
        </authorList>
    </citation>
    <scope>NUCLEOTIDE SEQUENCE [LARGE SCALE GENOMIC DNA]</scope>
</reference>
<evidence type="ECO:0000256" key="7">
    <source>
        <dbReference type="HAMAP-Rule" id="MF_00073"/>
    </source>
</evidence>
<dbReference type="SUPFAM" id="SSF55811">
    <property type="entry name" value="Nudix"/>
    <property type="match status" value="1"/>
</dbReference>
<dbReference type="InterPro" id="IPR020084">
    <property type="entry name" value="NUDIX_hydrolase_CS"/>
</dbReference>
<comment type="caution">
    <text evidence="9">The sequence shown here is derived from an EMBL/GenBank/DDBJ whole genome shotgun (WGS) entry which is preliminary data.</text>
</comment>
<comment type="similarity">
    <text evidence="1 7">Belongs to the NusB family.</text>
</comment>
<evidence type="ECO:0000256" key="3">
    <source>
        <dbReference type="ARBA" id="ARBA00022814"/>
    </source>
</evidence>
<evidence type="ECO:0000256" key="5">
    <source>
        <dbReference type="ARBA" id="ARBA00023015"/>
    </source>
</evidence>
<dbReference type="Pfam" id="PF00293">
    <property type="entry name" value="NUDIX"/>
    <property type="match status" value="1"/>
</dbReference>
<dbReference type="InterPro" id="IPR011605">
    <property type="entry name" value="NusB_fam"/>
</dbReference>
<accession>A0A0G0ZJP4</accession>
<dbReference type="EMBL" id="LCDF01000001">
    <property type="protein sequence ID" value="KKS48965.1"/>
    <property type="molecule type" value="Genomic_DNA"/>
</dbReference>